<reference evidence="2 3" key="1">
    <citation type="journal article" date="2018" name="Sci. Rep.">
        <title>Genome sequence of the cauliflower mushroom Sparassis crispa (Hanabiratake) and its association with beneficial usage.</title>
        <authorList>
            <person name="Kiyama R."/>
            <person name="Furutani Y."/>
            <person name="Kawaguchi K."/>
            <person name="Nakanishi T."/>
        </authorList>
    </citation>
    <scope>NUCLEOTIDE SEQUENCE [LARGE SCALE GENOMIC DNA]</scope>
</reference>
<protein>
    <submittedName>
        <fullName evidence="2">Uncharacterized protein</fullName>
    </submittedName>
</protein>
<comment type="caution">
    <text evidence="2">The sequence shown here is derived from an EMBL/GenBank/DDBJ whole genome shotgun (WGS) entry which is preliminary data.</text>
</comment>
<organism evidence="2 3">
    <name type="scientific">Sparassis crispa</name>
    <dbReference type="NCBI Taxonomy" id="139825"/>
    <lineage>
        <taxon>Eukaryota</taxon>
        <taxon>Fungi</taxon>
        <taxon>Dikarya</taxon>
        <taxon>Basidiomycota</taxon>
        <taxon>Agaricomycotina</taxon>
        <taxon>Agaricomycetes</taxon>
        <taxon>Polyporales</taxon>
        <taxon>Sparassidaceae</taxon>
        <taxon>Sparassis</taxon>
    </lineage>
</organism>
<dbReference type="Proteomes" id="UP000287166">
    <property type="component" value="Unassembled WGS sequence"/>
</dbReference>
<dbReference type="InParanoid" id="A0A401GV17"/>
<dbReference type="GeneID" id="38782946"/>
<dbReference type="EMBL" id="BFAD01000008">
    <property type="protein sequence ID" value="GBE86029.1"/>
    <property type="molecule type" value="Genomic_DNA"/>
</dbReference>
<dbReference type="AlphaFoldDB" id="A0A401GV17"/>
<evidence type="ECO:0000313" key="2">
    <source>
        <dbReference type="EMBL" id="GBE86029.1"/>
    </source>
</evidence>
<keyword evidence="3" id="KW-1185">Reference proteome</keyword>
<gene>
    <name evidence="2" type="ORF">SCP_0805530</name>
</gene>
<dbReference type="RefSeq" id="XP_027616942.1">
    <property type="nucleotide sequence ID" value="XM_027761141.1"/>
</dbReference>
<feature type="region of interest" description="Disordered" evidence="1">
    <location>
        <begin position="151"/>
        <end position="170"/>
    </location>
</feature>
<evidence type="ECO:0000313" key="3">
    <source>
        <dbReference type="Proteomes" id="UP000287166"/>
    </source>
</evidence>
<accession>A0A401GV17</accession>
<evidence type="ECO:0000256" key="1">
    <source>
        <dbReference type="SAM" id="MobiDB-lite"/>
    </source>
</evidence>
<sequence length="170" mass="18650">MPWAESSVDRAWVPSRLFSRAVRGRPFRPRPPFAARSFAAAHGRVRRGVYGRLGPRSRLVWGRKRRCLVTQLFPAGSLENERARLPDFAFRAQPLMSTRAPGCGKTTLGGADRLVALPGVECGSKSNECAGSIVGRHTKVSILGVGSPAMARSLRTPTGGVRRWTRDSRR</sequence>
<name>A0A401GV17_9APHY</name>
<proteinExistence type="predicted"/>